<dbReference type="PANTHER" id="PTHR43586:SF8">
    <property type="entry name" value="CYSTEINE DESULFURASE 1, CHLOROPLASTIC"/>
    <property type="match status" value="1"/>
</dbReference>
<dbReference type="Gene3D" id="3.90.1150.10">
    <property type="entry name" value="Aspartate Aminotransferase, domain 1"/>
    <property type="match status" value="1"/>
</dbReference>
<dbReference type="PANTHER" id="PTHR43586">
    <property type="entry name" value="CYSTEINE DESULFURASE"/>
    <property type="match status" value="1"/>
</dbReference>
<dbReference type="InterPro" id="IPR015422">
    <property type="entry name" value="PyrdxlP-dep_Trfase_small"/>
</dbReference>
<accession>A0A098AW36</accession>
<evidence type="ECO:0000256" key="4">
    <source>
        <dbReference type="ARBA" id="ARBA00050776"/>
    </source>
</evidence>
<dbReference type="InterPro" id="IPR015424">
    <property type="entry name" value="PyrdxlP-dep_Trfase"/>
</dbReference>
<dbReference type="OMA" id="LFCAHPL"/>
<dbReference type="Gene3D" id="3.40.640.10">
    <property type="entry name" value="Type I PLP-dependent aspartate aminotransferase-like (Major domain)"/>
    <property type="match status" value="1"/>
</dbReference>
<keyword evidence="7" id="KW-0808">Transferase</keyword>
<dbReference type="AlphaFoldDB" id="A0A098AW36"/>
<evidence type="ECO:0000313" key="7">
    <source>
        <dbReference type="EMBL" id="CDX00829.1"/>
    </source>
</evidence>
<dbReference type="InterPro" id="IPR000192">
    <property type="entry name" value="Aminotrans_V_dom"/>
</dbReference>
<name>A0A098AW36_DESHA</name>
<evidence type="ECO:0000256" key="3">
    <source>
        <dbReference type="ARBA" id="ARBA00022898"/>
    </source>
</evidence>
<protein>
    <submittedName>
        <fullName evidence="7">Cysteine desulfurase</fullName>
        <ecNumber evidence="7">2.8.1.7</ecNumber>
    </submittedName>
</protein>
<sequence>MNFRFFPWTQPTNYGHLFLGLDTQVPLAAGGSVPGINFDNGATTPPFLSVLEEINRFAPLYGSVHRGAGYKSVVSSQIYEQARTEVLRFVGGDPRSDTVIFVKNTTEALNKLANRFQNKNKKEVILTTWMEHHSNLLPWRERFDVDYIEIDEQGRLRMDDLRAKLERYQGAVKLVTVTGASNVTGHRNPIHKIAELSHRYGARICVDGAQLVPHASVDMRPSHSIEHIDFLAFSAHKMYAPFGTGVLIGPRAFFDQGAPDYQGGGTAQMVTPDRVLWYDAPAKEEAGTPNLMGVVALVAAIRTLSAIGMKKVLQHEEGLLGYAYERLRWMEGITFYGGIPLNQQQLSQRIGVISFNVEGLFHEDVAEYLAKEGGISVRNGCFCAQPYVQRLLHISRQEMERHIANPSLPHPGMVRVSLALYNTKEEIDIFLDVLGRIAGSRLRFFRSLRIGN</sequence>
<dbReference type="SUPFAM" id="SSF53383">
    <property type="entry name" value="PLP-dependent transferases"/>
    <property type="match status" value="1"/>
</dbReference>
<feature type="domain" description="Aminotransferase class V" evidence="6">
    <location>
        <begin position="36"/>
        <end position="430"/>
    </location>
</feature>
<proteinExistence type="inferred from homology"/>
<organism evidence="7">
    <name type="scientific">Desulfitobacterium hafniense</name>
    <name type="common">Desulfitobacterium frappieri</name>
    <dbReference type="NCBI Taxonomy" id="49338"/>
    <lineage>
        <taxon>Bacteria</taxon>
        <taxon>Bacillati</taxon>
        <taxon>Bacillota</taxon>
        <taxon>Clostridia</taxon>
        <taxon>Eubacteriales</taxon>
        <taxon>Desulfitobacteriaceae</taxon>
        <taxon>Desulfitobacterium</taxon>
    </lineage>
</organism>
<dbReference type="InterPro" id="IPR020578">
    <property type="entry name" value="Aminotrans_V_PyrdxlP_BS"/>
</dbReference>
<evidence type="ECO:0000259" key="6">
    <source>
        <dbReference type="Pfam" id="PF00266"/>
    </source>
</evidence>
<reference evidence="7" key="1">
    <citation type="submission" date="2014-07" db="EMBL/GenBank/DDBJ databases">
        <authorList>
            <person name="Hornung V.Bastian."/>
        </authorList>
    </citation>
    <scope>NUCLEOTIDE SEQUENCE</scope>
    <source>
        <strain evidence="7">PCE-S</strain>
    </source>
</reference>
<dbReference type="Pfam" id="PF00266">
    <property type="entry name" value="Aminotran_5"/>
    <property type="match status" value="1"/>
</dbReference>
<dbReference type="PROSITE" id="PS00595">
    <property type="entry name" value="AA_TRANSFER_CLASS_5"/>
    <property type="match status" value="1"/>
</dbReference>
<dbReference type="RefSeq" id="WP_011459325.1">
    <property type="nucleotide sequence ID" value="NZ_JAYFNZ010000005.1"/>
</dbReference>
<comment type="cofactor">
    <cofactor evidence="1 5">
        <name>pyridoxal 5'-phosphate</name>
        <dbReference type="ChEBI" id="CHEBI:597326"/>
    </cofactor>
</comment>
<keyword evidence="3" id="KW-0663">Pyridoxal phosphate</keyword>
<dbReference type="EC" id="2.8.1.7" evidence="7"/>
<comment type="similarity">
    <text evidence="2">Belongs to the class-V pyridoxal-phosphate-dependent aminotransferase family. Csd subfamily.</text>
</comment>
<dbReference type="PATRIC" id="fig|49338.4.peg.1014"/>
<dbReference type="GO" id="GO:0031071">
    <property type="term" value="F:cysteine desulfurase activity"/>
    <property type="evidence" value="ECO:0007669"/>
    <property type="project" value="UniProtKB-EC"/>
</dbReference>
<dbReference type="InterPro" id="IPR015421">
    <property type="entry name" value="PyrdxlP-dep_Trfase_major"/>
</dbReference>
<gene>
    <name evidence="7" type="ORF">DPCES_0942</name>
</gene>
<comment type="catalytic activity">
    <reaction evidence="4">
        <text>(sulfur carrier)-H + L-cysteine = (sulfur carrier)-SH + L-alanine</text>
        <dbReference type="Rhea" id="RHEA:43892"/>
        <dbReference type="Rhea" id="RHEA-COMP:14737"/>
        <dbReference type="Rhea" id="RHEA-COMP:14739"/>
        <dbReference type="ChEBI" id="CHEBI:29917"/>
        <dbReference type="ChEBI" id="CHEBI:35235"/>
        <dbReference type="ChEBI" id="CHEBI:57972"/>
        <dbReference type="ChEBI" id="CHEBI:64428"/>
        <dbReference type="EC" id="2.8.1.7"/>
    </reaction>
</comment>
<evidence type="ECO:0000256" key="5">
    <source>
        <dbReference type="RuleBase" id="RU004504"/>
    </source>
</evidence>
<evidence type="ECO:0000256" key="2">
    <source>
        <dbReference type="ARBA" id="ARBA00010447"/>
    </source>
</evidence>
<evidence type="ECO:0000256" key="1">
    <source>
        <dbReference type="ARBA" id="ARBA00001933"/>
    </source>
</evidence>
<dbReference type="EMBL" id="LK996017">
    <property type="protein sequence ID" value="CDX00829.1"/>
    <property type="molecule type" value="Genomic_DNA"/>
</dbReference>